<dbReference type="Pfam" id="PF03717">
    <property type="entry name" value="PBP_dimer"/>
    <property type="match status" value="1"/>
</dbReference>
<name>A0ABY5VLD5_9FIRM</name>
<keyword evidence="3 4" id="KW-0472">Membrane</keyword>
<dbReference type="EMBL" id="CP102290">
    <property type="protein sequence ID" value="UWP60333.1"/>
    <property type="molecule type" value="Genomic_DNA"/>
</dbReference>
<dbReference type="PANTHER" id="PTHR30627:SF25">
    <property type="entry name" value="PENICILLIN-BINDING PROTEIN 3"/>
    <property type="match status" value="1"/>
</dbReference>
<dbReference type="Gene3D" id="3.10.450.100">
    <property type="entry name" value="NTF2-like, domain 1"/>
    <property type="match status" value="1"/>
</dbReference>
<evidence type="ECO:0000313" key="8">
    <source>
        <dbReference type="EMBL" id="UWP60333.1"/>
    </source>
</evidence>
<dbReference type="InterPro" id="IPR050515">
    <property type="entry name" value="Beta-lactam/transpept"/>
</dbReference>
<evidence type="ECO:0000259" key="6">
    <source>
        <dbReference type="Pfam" id="PF03717"/>
    </source>
</evidence>
<dbReference type="InterPro" id="IPR012338">
    <property type="entry name" value="Beta-lactam/transpept-like"/>
</dbReference>
<keyword evidence="4" id="KW-0812">Transmembrane</keyword>
<dbReference type="SUPFAM" id="SSF54427">
    <property type="entry name" value="NTF2-like"/>
    <property type="match status" value="1"/>
</dbReference>
<evidence type="ECO:0000313" key="9">
    <source>
        <dbReference type="Proteomes" id="UP001060164"/>
    </source>
</evidence>
<dbReference type="InterPro" id="IPR001460">
    <property type="entry name" value="PCN-bd_Tpept"/>
</dbReference>
<reference evidence="8" key="1">
    <citation type="journal article" date="2022" name="Cell">
        <title>Design, construction, and in vivo augmentation of a complex gut microbiome.</title>
        <authorList>
            <person name="Cheng A.G."/>
            <person name="Ho P.Y."/>
            <person name="Aranda-Diaz A."/>
            <person name="Jain S."/>
            <person name="Yu F.B."/>
            <person name="Meng X."/>
            <person name="Wang M."/>
            <person name="Iakiviak M."/>
            <person name="Nagashima K."/>
            <person name="Zhao A."/>
            <person name="Murugkar P."/>
            <person name="Patil A."/>
            <person name="Atabakhsh K."/>
            <person name="Weakley A."/>
            <person name="Yan J."/>
            <person name="Brumbaugh A.R."/>
            <person name="Higginbottom S."/>
            <person name="Dimas A."/>
            <person name="Shiver A.L."/>
            <person name="Deutschbauer A."/>
            <person name="Neff N."/>
            <person name="Sonnenburg J.L."/>
            <person name="Huang K.C."/>
            <person name="Fischbach M.A."/>
        </authorList>
    </citation>
    <scope>NUCLEOTIDE SEQUENCE</scope>
    <source>
        <strain evidence="8">DSM 19829</strain>
    </source>
</reference>
<proteinExistence type="inferred from homology"/>
<dbReference type="Proteomes" id="UP001060164">
    <property type="component" value="Chromosome"/>
</dbReference>
<dbReference type="InterPro" id="IPR036138">
    <property type="entry name" value="PBP_dimer_sf"/>
</dbReference>
<evidence type="ECO:0000259" key="7">
    <source>
        <dbReference type="Pfam" id="PF05223"/>
    </source>
</evidence>
<evidence type="ECO:0000256" key="2">
    <source>
        <dbReference type="ARBA" id="ARBA00007171"/>
    </source>
</evidence>
<sequence>MKGRKLRKGVLAGMICGLAIALIAGAALLYLRGKRADRQPDVLLAQYMEYLGKGDYSFMYGMLDAESRERVGKEEFLERHQNIYDGIEANNFQTEVTGMEKTGKAETTVSYHTKMDSVAGGISFDHQAVFIRDKEKGYALSWNDSMIFPQLTRSDKIRVSTDAAARGKVLDRNGKMLAGPGTASSVGLVPGKMSENRDADIERLAGLLDVTAESIEKKLEASWVTDDSMVPVKNIEKLEDTELMTDEPSESAQQKAALLEQLLEIPGVMVTDVSVRTYPYGEAASHLTGYVQNVTAEDLEEHKGEGYSSSSVIGRSGMEGLYEKELKGTDGKKIAVVDENGEEVSVLASVPKQDGEDITLTIDAQLQQLLYTQFAEDESCSVAMNPYTGEVLALVSTPSFDSNDFILGMSSEQWDLLNNDETKPMYNRFRQSWCPGSSLKPVIASIGLTKGAFTAGEDFGRSGLSWQKDAGWGDYYVTTLHDYEPATLENALIYSDNIYFAKAALKIGADGLESAFDTLGFGQELPFEIKMSQSQYANEGGIDTEIQLADSGYGQGEMLVNPLHMAALYTAFVNEGDVIKPYLRYQEDIQPETWITQAFDRDAANTVKSALEQVVNSPDGTGYAAHREDIRLAGKTGTAEIKTAKDDQTGTELGWFAVFTAEPDAEQPLLLISMAEDVKERHGSTYVVEKDKAVLEAYLTSSH</sequence>
<gene>
    <name evidence="8" type="ORF">NQ502_04560</name>
</gene>
<protein>
    <submittedName>
        <fullName evidence="8">Penicillin-binding transpeptidase domain-containing protein</fullName>
    </submittedName>
</protein>
<dbReference type="Pfam" id="PF00905">
    <property type="entry name" value="Transpeptidase"/>
    <property type="match status" value="1"/>
</dbReference>
<keyword evidence="9" id="KW-1185">Reference proteome</keyword>
<organism evidence="8 9">
    <name type="scientific">Ruminococcus gauvreauii</name>
    <dbReference type="NCBI Taxonomy" id="438033"/>
    <lineage>
        <taxon>Bacteria</taxon>
        <taxon>Bacillati</taxon>
        <taxon>Bacillota</taxon>
        <taxon>Clostridia</taxon>
        <taxon>Eubacteriales</taxon>
        <taxon>Oscillospiraceae</taxon>
        <taxon>Ruminococcus</taxon>
    </lineage>
</organism>
<dbReference type="Gene3D" id="3.90.1310.10">
    <property type="entry name" value="Penicillin-binding protein 2a (Domain 2)"/>
    <property type="match status" value="1"/>
</dbReference>
<feature type="domain" description="Penicillin-binding protein dimerisation" evidence="6">
    <location>
        <begin position="163"/>
        <end position="346"/>
    </location>
</feature>
<dbReference type="InterPro" id="IPR005311">
    <property type="entry name" value="PBP_dimer"/>
</dbReference>
<dbReference type="Gene3D" id="3.40.710.10">
    <property type="entry name" value="DD-peptidase/beta-lactamase superfamily"/>
    <property type="match status" value="1"/>
</dbReference>
<evidence type="ECO:0000256" key="3">
    <source>
        <dbReference type="ARBA" id="ARBA00023136"/>
    </source>
</evidence>
<dbReference type="PANTHER" id="PTHR30627">
    <property type="entry name" value="PEPTIDOGLYCAN D,D-TRANSPEPTIDASE"/>
    <property type="match status" value="1"/>
</dbReference>
<dbReference type="Pfam" id="PF05223">
    <property type="entry name" value="MecA_N"/>
    <property type="match status" value="1"/>
</dbReference>
<dbReference type="SUPFAM" id="SSF56519">
    <property type="entry name" value="Penicillin binding protein dimerisation domain"/>
    <property type="match status" value="1"/>
</dbReference>
<evidence type="ECO:0000256" key="1">
    <source>
        <dbReference type="ARBA" id="ARBA00004370"/>
    </source>
</evidence>
<dbReference type="InterPro" id="IPR007887">
    <property type="entry name" value="MecA_N"/>
</dbReference>
<dbReference type="RefSeq" id="WP_028529658.1">
    <property type="nucleotide sequence ID" value="NZ_CABLBR010000030.1"/>
</dbReference>
<keyword evidence="4" id="KW-1133">Transmembrane helix</keyword>
<feature type="domain" description="NTF2-like N-terminal transpeptidase" evidence="7">
    <location>
        <begin position="44"/>
        <end position="153"/>
    </location>
</feature>
<dbReference type="Gene3D" id="3.30.1390.30">
    <property type="entry name" value="Penicillin-binding protein 2a, domain 3"/>
    <property type="match status" value="1"/>
</dbReference>
<dbReference type="SUPFAM" id="SSF56601">
    <property type="entry name" value="beta-lactamase/transpeptidase-like"/>
    <property type="match status" value="1"/>
</dbReference>
<evidence type="ECO:0000256" key="4">
    <source>
        <dbReference type="SAM" id="Phobius"/>
    </source>
</evidence>
<evidence type="ECO:0000259" key="5">
    <source>
        <dbReference type="Pfam" id="PF00905"/>
    </source>
</evidence>
<dbReference type="InterPro" id="IPR032710">
    <property type="entry name" value="NTF2-like_dom_sf"/>
</dbReference>
<accession>A0ABY5VLD5</accession>
<feature type="domain" description="Penicillin-binding protein transpeptidase" evidence="5">
    <location>
        <begin position="380"/>
        <end position="681"/>
    </location>
</feature>
<comment type="similarity">
    <text evidence="2">Belongs to the transpeptidase family.</text>
</comment>
<feature type="transmembrane region" description="Helical" evidence="4">
    <location>
        <begin position="9"/>
        <end position="31"/>
    </location>
</feature>
<comment type="subcellular location">
    <subcellularLocation>
        <location evidence="1">Membrane</location>
    </subcellularLocation>
</comment>